<reference evidence="1" key="2">
    <citation type="submission" date="2023-06" db="EMBL/GenBank/DDBJ databases">
        <authorList>
            <person name="Swenson N.G."/>
            <person name="Wegrzyn J.L."/>
            <person name="Mcevoy S.L."/>
        </authorList>
    </citation>
    <scope>NUCLEOTIDE SEQUENCE</scope>
    <source>
        <strain evidence="1">NS2018</strain>
        <tissue evidence="1">Leaf</tissue>
    </source>
</reference>
<keyword evidence="2" id="KW-1185">Reference proteome</keyword>
<reference evidence="1" key="1">
    <citation type="journal article" date="2022" name="Plant J.">
        <title>Strategies of tolerance reflected in two North American maple genomes.</title>
        <authorList>
            <person name="McEvoy S.L."/>
            <person name="Sezen U.U."/>
            <person name="Trouern-Trend A."/>
            <person name="McMahon S.M."/>
            <person name="Schaberg P.G."/>
            <person name="Yang J."/>
            <person name="Wegrzyn J.L."/>
            <person name="Swenson N.G."/>
        </authorList>
    </citation>
    <scope>NUCLEOTIDE SEQUENCE</scope>
    <source>
        <strain evidence="1">NS2018</strain>
    </source>
</reference>
<gene>
    <name evidence="1" type="ORF">LWI29_035390</name>
</gene>
<dbReference type="Proteomes" id="UP001168877">
    <property type="component" value="Unassembled WGS sequence"/>
</dbReference>
<name>A0AA39VH44_ACESA</name>
<evidence type="ECO:0000313" key="1">
    <source>
        <dbReference type="EMBL" id="KAK0580030.1"/>
    </source>
</evidence>
<dbReference type="AlphaFoldDB" id="A0AA39VH44"/>
<accession>A0AA39VH44</accession>
<evidence type="ECO:0000313" key="2">
    <source>
        <dbReference type="Proteomes" id="UP001168877"/>
    </source>
</evidence>
<comment type="caution">
    <text evidence="1">The sequence shown here is derived from an EMBL/GenBank/DDBJ whole genome shotgun (WGS) entry which is preliminary data.</text>
</comment>
<proteinExistence type="predicted"/>
<dbReference type="EMBL" id="JAUESC010000385">
    <property type="protein sequence ID" value="KAK0580030.1"/>
    <property type="molecule type" value="Genomic_DNA"/>
</dbReference>
<protein>
    <submittedName>
        <fullName evidence="1">Uncharacterized protein</fullName>
    </submittedName>
</protein>
<sequence length="183" mass="19841">MLATVGKPKRGRFVVRMLRFVARMLDQFVLMLGKVAIKVNDSLASLEDVKSKKSYGKSIRVFGSNDGPSGGVAVSGDQVVFINFDKGNGLVGFGLSPMEDDLEGPAIDLYVDLGDLEPLFRKGKVGEIVASPGPSDRKWGKKEFFPLRIDRMKTRGGARGCNFSGVEEELADRIARGKGDDKG</sequence>
<organism evidence="1 2">
    <name type="scientific">Acer saccharum</name>
    <name type="common">Sugar maple</name>
    <dbReference type="NCBI Taxonomy" id="4024"/>
    <lineage>
        <taxon>Eukaryota</taxon>
        <taxon>Viridiplantae</taxon>
        <taxon>Streptophyta</taxon>
        <taxon>Embryophyta</taxon>
        <taxon>Tracheophyta</taxon>
        <taxon>Spermatophyta</taxon>
        <taxon>Magnoliopsida</taxon>
        <taxon>eudicotyledons</taxon>
        <taxon>Gunneridae</taxon>
        <taxon>Pentapetalae</taxon>
        <taxon>rosids</taxon>
        <taxon>malvids</taxon>
        <taxon>Sapindales</taxon>
        <taxon>Sapindaceae</taxon>
        <taxon>Hippocastanoideae</taxon>
        <taxon>Acereae</taxon>
        <taxon>Acer</taxon>
    </lineage>
</organism>